<dbReference type="OrthoDB" id="5296884at2"/>
<gene>
    <name evidence="1" type="ORF">SAMN04489708_11267</name>
</gene>
<dbReference type="EMBL" id="FNJL01000012">
    <property type="protein sequence ID" value="SDP40586.1"/>
    <property type="molecule type" value="Genomic_DNA"/>
</dbReference>
<dbReference type="InterPro" id="IPR029033">
    <property type="entry name" value="His_PPase_superfam"/>
</dbReference>
<dbReference type="SMART" id="SM00855">
    <property type="entry name" value="PGAM"/>
    <property type="match status" value="1"/>
</dbReference>
<dbReference type="AlphaFoldDB" id="A0A1H0SHG0"/>
<keyword evidence="2" id="KW-1185">Reference proteome</keyword>
<dbReference type="InterPro" id="IPR013078">
    <property type="entry name" value="His_Pase_superF_clade-1"/>
</dbReference>
<reference evidence="2" key="1">
    <citation type="submission" date="2016-10" db="EMBL/GenBank/DDBJ databases">
        <authorList>
            <person name="Varghese N."/>
            <person name="Submissions S."/>
        </authorList>
    </citation>
    <scope>NUCLEOTIDE SEQUENCE [LARGE SCALE GENOMIC DNA]</scope>
    <source>
        <strain evidence="2">DSM 17101</strain>
    </source>
</reference>
<evidence type="ECO:0000313" key="1">
    <source>
        <dbReference type="EMBL" id="SDP40586.1"/>
    </source>
</evidence>
<dbReference type="SUPFAM" id="SSF53254">
    <property type="entry name" value="Phosphoglycerate mutase-like"/>
    <property type="match status" value="1"/>
</dbReference>
<evidence type="ECO:0000313" key="2">
    <source>
        <dbReference type="Proteomes" id="UP000199317"/>
    </source>
</evidence>
<dbReference type="Gene3D" id="3.40.50.1240">
    <property type="entry name" value="Phosphoglycerate mutase-like"/>
    <property type="match status" value="1"/>
</dbReference>
<protein>
    <submittedName>
        <fullName evidence="1">Alpha-ribazole phosphatase</fullName>
    </submittedName>
</protein>
<organism evidence="1 2">
    <name type="scientific">Paracidovorax cattleyae</name>
    <dbReference type="NCBI Taxonomy" id="80868"/>
    <lineage>
        <taxon>Bacteria</taxon>
        <taxon>Pseudomonadati</taxon>
        <taxon>Pseudomonadota</taxon>
        <taxon>Betaproteobacteria</taxon>
        <taxon>Burkholderiales</taxon>
        <taxon>Comamonadaceae</taxon>
        <taxon>Paracidovorax</taxon>
    </lineage>
</organism>
<proteinExistence type="predicted"/>
<name>A0A1H0SHG0_9BURK</name>
<dbReference type="Proteomes" id="UP000199317">
    <property type="component" value="Unassembled WGS sequence"/>
</dbReference>
<accession>A0A1H0SHG0</accession>
<sequence length="194" mass="21066">MSARSVRLWLVRHAAPCVEGGLCYGSLDVAADAQATADAASRLATALPAMALPVWHSPLTRCAELARSLQTLRCDLSPQPDARLVEMDFGTWEGRSWDGIGRAAVDAWMADFPGHAPGNGESLERMLDRVRPALREARETGAADVVWITHAGVARCVHWLLEHPFRAPRADEWPLEAPGYGTWKCCEIGGTDPA</sequence>
<dbReference type="Pfam" id="PF00300">
    <property type="entry name" value="His_Phos_1"/>
    <property type="match status" value="1"/>
</dbReference>
<dbReference type="RefSeq" id="WP_092834736.1">
    <property type="nucleotide sequence ID" value="NZ_CP028290.1"/>
</dbReference>